<organism evidence="1 3">
    <name type="scientific">Colletotrichum higginsianum (strain IMI 349063)</name>
    <name type="common">Crucifer anthracnose fungus</name>
    <dbReference type="NCBI Taxonomy" id="759273"/>
    <lineage>
        <taxon>Eukaryota</taxon>
        <taxon>Fungi</taxon>
        <taxon>Dikarya</taxon>
        <taxon>Ascomycota</taxon>
        <taxon>Pezizomycotina</taxon>
        <taxon>Sordariomycetes</taxon>
        <taxon>Hypocreomycetidae</taxon>
        <taxon>Glomerellales</taxon>
        <taxon>Glomerellaceae</taxon>
        <taxon>Colletotrichum</taxon>
        <taxon>Colletotrichum destructivum species complex</taxon>
    </lineage>
</organism>
<accession>H1V836</accession>
<reference evidence="1" key="1">
    <citation type="submission" date="2011-12" db="EMBL/GenBank/DDBJ databases">
        <title>The genome sequence of Colletotrichum higginsianum IMI 34906.</title>
        <authorList>
            <person name="Ma L.-J."/>
            <person name="O'Connell R."/>
            <person name="van Themaat E.V.L."/>
            <person name="Stueber K."/>
            <person name="Young S.K."/>
            <person name="Zeng Q."/>
            <person name="Gargeya S."/>
            <person name="Fitzgerald M."/>
            <person name="Haas B."/>
            <person name="Abouelleil A."/>
            <person name="Alvarado L."/>
            <person name="Arachchi H.M."/>
            <person name="Berlin A."/>
            <person name="Chapman S.B."/>
            <person name="Gearin G."/>
            <person name="Goldberg J."/>
            <person name="Griggs A."/>
            <person name="Gujja S."/>
            <person name="Hansen M."/>
            <person name="Heiman D."/>
            <person name="Howarth C."/>
            <person name="Larimer J."/>
            <person name="Lui A."/>
            <person name="MacDonald P.J.P."/>
            <person name="McCowen C."/>
            <person name="Montmayeur A."/>
            <person name="Murphy C."/>
            <person name="Neiman D."/>
            <person name="Pearson M."/>
            <person name="Priest M."/>
            <person name="Roberts A."/>
            <person name="Saif S."/>
            <person name="Shea T."/>
            <person name="Sisk P."/>
            <person name="Stolte C."/>
            <person name="Sykes S."/>
            <person name="Wortman J."/>
            <person name="Nusbaum C."/>
            <person name="Birren B."/>
        </authorList>
    </citation>
    <scope>NUCLEOTIDE SEQUENCE [LARGE SCALE GENOMIC DNA]</scope>
    <source>
        <strain evidence="1">IMI 349063</strain>
    </source>
</reference>
<reference evidence="3" key="2">
    <citation type="journal article" date="2012" name="Nat. Genet.">
        <title>Lifestyle transitions in plant pathogenic Colletotrichum fungi deciphered by genome and transcriptome analyses.</title>
        <authorList>
            <person name="O'Connell R.J."/>
            <person name="Thon M.R."/>
            <person name="Hacquard S."/>
            <person name="Amyotte S.G."/>
            <person name="Kleemann J."/>
            <person name="Torres M.F."/>
            <person name="Damm U."/>
            <person name="Buiate E.A."/>
            <person name="Epstein L."/>
            <person name="Alkan N."/>
            <person name="Altmueller J."/>
            <person name="Alvarado-Balderrama L."/>
            <person name="Bauser C.A."/>
            <person name="Becker C."/>
            <person name="Birren B.W."/>
            <person name="Chen Z."/>
            <person name="Choi J."/>
            <person name="Crouch J.A."/>
            <person name="Duvick J.P."/>
            <person name="Farman M.A."/>
            <person name="Gan P."/>
            <person name="Heiman D."/>
            <person name="Henrissat B."/>
            <person name="Howard R.J."/>
            <person name="Kabbage M."/>
            <person name="Koch C."/>
            <person name="Kracher B."/>
            <person name="Kubo Y."/>
            <person name="Law A.D."/>
            <person name="Lebrun M.-H."/>
            <person name="Lee Y.-H."/>
            <person name="Miyara I."/>
            <person name="Moore N."/>
            <person name="Neumann U."/>
            <person name="Nordstroem K."/>
            <person name="Panaccione D.G."/>
            <person name="Panstruga R."/>
            <person name="Place M."/>
            <person name="Proctor R.H."/>
            <person name="Prusky D."/>
            <person name="Rech G."/>
            <person name="Reinhardt R."/>
            <person name="Rollins J.A."/>
            <person name="Rounsley S."/>
            <person name="Schardl C.L."/>
            <person name="Schwartz D.C."/>
            <person name="Shenoy N."/>
            <person name="Shirasu K."/>
            <person name="Sikhakolli U.R."/>
            <person name="Stueber K."/>
            <person name="Sukno S.A."/>
            <person name="Sweigard J.A."/>
            <person name="Takano Y."/>
            <person name="Takahara H."/>
            <person name="Trail F."/>
            <person name="van der Does H.C."/>
            <person name="Voll L.M."/>
            <person name="Will I."/>
            <person name="Young S."/>
            <person name="Zeng Q."/>
            <person name="Zhang J."/>
            <person name="Zhou S."/>
            <person name="Dickman M.B."/>
            <person name="Schulze-Lefert P."/>
            <person name="Ver Loren van Themaat E."/>
            <person name="Ma L.-J."/>
            <person name="Vaillancourt L.J."/>
        </authorList>
    </citation>
    <scope>NUCLEOTIDE SEQUENCE [LARGE SCALE GENOMIC DNA]</scope>
    <source>
        <strain evidence="3">IMI 349063</strain>
    </source>
</reference>
<dbReference type="VEuPathDB" id="FungiDB:CH63R_10932"/>
<sequence length="154" mass="18247">MPKHSFVHRLAIPEASMGVQVRQQMVHNPIQWMVTCNWERVWRSPRLHGVYSVRVELFPGGCLDQAVWRDHPRNMRHCRHGAFYRTFSGQSLYNSLASRRFALLHSAQIWITHFRLLVLPPESLQVLMMPSLETHTAELDARFSTFREQWLDRK</sequence>
<dbReference type="AlphaFoldDB" id="H1V836"/>
<reference evidence="2" key="3">
    <citation type="submission" date="2016-02" db="EMBL/GenBank/DDBJ databases">
        <title>Resequencing and annotation of the Colletotrichum higginsianum genome.</title>
        <authorList>
            <person name="O'Connell R."/>
            <person name="Zambounis A."/>
            <person name="Thon M."/>
            <person name="Dallery J.-F."/>
        </authorList>
    </citation>
    <scope>NUCLEOTIDE SEQUENCE [LARGE SCALE GENOMIC DNA]</scope>
    <source>
        <strain evidence="2">IMI 349063</strain>
    </source>
</reference>
<dbReference type="HOGENOM" id="CLU_1704099_0_0_1"/>
<dbReference type="EMBL" id="CACQ02001957">
    <property type="protein sequence ID" value="CCF36388.1"/>
    <property type="molecule type" value="Genomic_DNA"/>
</dbReference>
<dbReference type="Proteomes" id="UP000007174">
    <property type="component" value="Unassembled WGS sequence"/>
</dbReference>
<dbReference type="EMBL" id="LTAN01000007">
    <property type="protein sequence ID" value="OBR06812.1"/>
    <property type="molecule type" value="Genomic_DNA"/>
</dbReference>
<dbReference type="RefSeq" id="XP_018155330.1">
    <property type="nucleotide sequence ID" value="XM_018305906.1"/>
</dbReference>
<name>H1V836_COLHI</name>
<evidence type="ECO:0000313" key="3">
    <source>
        <dbReference type="Proteomes" id="UP000007174"/>
    </source>
</evidence>
<evidence type="ECO:0000313" key="2">
    <source>
        <dbReference type="EMBL" id="OBR06812.1"/>
    </source>
</evidence>
<dbReference type="KEGG" id="chig:CH63R_10932"/>
<proteinExistence type="predicted"/>
<dbReference type="Proteomes" id="UP000092177">
    <property type="component" value="Unassembled WGS sequence"/>
</dbReference>
<gene>
    <name evidence="1" type="ORF">CH063_01486</name>
    <name evidence="2" type="ORF">CH63R_10932</name>
</gene>
<keyword evidence="4" id="KW-1185">Reference proteome</keyword>
<evidence type="ECO:0000313" key="4">
    <source>
        <dbReference type="Proteomes" id="UP000092177"/>
    </source>
</evidence>
<dbReference type="GeneID" id="28870013"/>
<evidence type="ECO:0000313" key="1">
    <source>
        <dbReference type="EMBL" id="CCF36388.1"/>
    </source>
</evidence>
<protein>
    <submittedName>
        <fullName evidence="1">Uncharacterized protein</fullName>
    </submittedName>
</protein>
<reference evidence="4" key="4">
    <citation type="journal article" date="2017" name="BMC Genomics">
        <title>Gapless genome assembly of Colletotrichum higginsianum reveals chromosome structure and association of transposable elements with secondary metabolite gene clusters.</title>
        <authorList>
            <person name="Dallery J.-F."/>
            <person name="Lapalu N."/>
            <person name="Zampounis A."/>
            <person name="Pigne S."/>
            <person name="Luyten I."/>
            <person name="Amselem J."/>
            <person name="Wittenberg A.H.J."/>
            <person name="Zhou S."/>
            <person name="de Queiroz M.V."/>
            <person name="Robin G.P."/>
            <person name="Auger A."/>
            <person name="Hainaut M."/>
            <person name="Henrissat B."/>
            <person name="Kim K.-T."/>
            <person name="Lee Y.-H."/>
            <person name="Lespinet O."/>
            <person name="Schwartz D.C."/>
            <person name="Thon M.R."/>
            <person name="O'Connell R.J."/>
        </authorList>
    </citation>
    <scope>NUCLEOTIDE SEQUENCE [LARGE SCALE GENOMIC DNA]</scope>
    <source>
        <strain evidence="4">IMI 349063</strain>
    </source>
</reference>